<gene>
    <name evidence="2" type="ORF">NCTC11842_02367</name>
</gene>
<reference evidence="2 3" key="1">
    <citation type="submission" date="2018-06" db="EMBL/GenBank/DDBJ databases">
        <authorList>
            <consortium name="Pathogen Informatics"/>
            <person name="Doyle S."/>
        </authorList>
    </citation>
    <scope>NUCLEOTIDE SEQUENCE [LARGE SCALE GENOMIC DNA]</scope>
    <source>
        <strain evidence="2 3">NCTC11842</strain>
    </source>
</reference>
<dbReference type="Proteomes" id="UP000250443">
    <property type="component" value="Unassembled WGS sequence"/>
</dbReference>
<dbReference type="EMBL" id="UAUF01000012">
    <property type="protein sequence ID" value="SPZ07514.1"/>
    <property type="molecule type" value="Genomic_DNA"/>
</dbReference>
<dbReference type="InterPro" id="IPR047675">
    <property type="entry name" value="Putative_zinc-bd"/>
</dbReference>
<organism evidence="2 3">
    <name type="scientific">Pseudomonas luteola</name>
    <dbReference type="NCBI Taxonomy" id="47886"/>
    <lineage>
        <taxon>Bacteria</taxon>
        <taxon>Pseudomonadati</taxon>
        <taxon>Pseudomonadota</taxon>
        <taxon>Gammaproteobacteria</taxon>
        <taxon>Pseudomonadales</taxon>
        <taxon>Pseudomonadaceae</taxon>
        <taxon>Pseudomonas</taxon>
    </lineage>
</organism>
<sequence>MPNECGAKTRAGGKCKAPAMANGRCRIHGGASTGPRNASGNQNARKHGIYSDALTADEQEMWNEIGVGTLDDDIKIAKLQLRRALIAQAKAEEGDGLDLDVETDSNGPAGSTRSTQRRRRGYEDIINRLLGRIGDLEAKRAELLKANPPPEIPVGRIQIEVVSGRENGTATDDRAASPVLPAS</sequence>
<evidence type="ECO:0000256" key="1">
    <source>
        <dbReference type="SAM" id="MobiDB-lite"/>
    </source>
</evidence>
<dbReference type="AlphaFoldDB" id="A0A2X2CJL9"/>
<dbReference type="NCBIfam" id="NF041373">
    <property type="entry name" value="HGG_STG"/>
    <property type="match status" value="1"/>
</dbReference>
<proteinExistence type="predicted"/>
<feature type="region of interest" description="Disordered" evidence="1">
    <location>
        <begin position="97"/>
        <end position="119"/>
    </location>
</feature>
<accession>A0A2X2CJL9</accession>
<evidence type="ECO:0000313" key="3">
    <source>
        <dbReference type="Proteomes" id="UP000250443"/>
    </source>
</evidence>
<feature type="region of interest" description="Disordered" evidence="1">
    <location>
        <begin position="163"/>
        <end position="183"/>
    </location>
</feature>
<name>A0A2X2CJL9_PSELU</name>
<protein>
    <submittedName>
        <fullName evidence="2">Periplasmic glucans biosynthesis protein</fullName>
    </submittedName>
</protein>
<dbReference type="RefSeq" id="WP_112297799.1">
    <property type="nucleotide sequence ID" value="NZ_UAUF01000012.1"/>
</dbReference>
<evidence type="ECO:0000313" key="2">
    <source>
        <dbReference type="EMBL" id="SPZ07514.1"/>
    </source>
</evidence>